<organism evidence="1 2">
    <name type="scientific">Shewanella septentrionalis</name>
    <dbReference type="NCBI Taxonomy" id="2952223"/>
    <lineage>
        <taxon>Bacteria</taxon>
        <taxon>Pseudomonadati</taxon>
        <taxon>Pseudomonadota</taxon>
        <taxon>Gammaproteobacteria</taxon>
        <taxon>Alteromonadales</taxon>
        <taxon>Shewanellaceae</taxon>
        <taxon>Shewanella</taxon>
    </lineage>
</organism>
<accession>A0A9X2WR56</accession>
<sequence length="236" mass="26073">MTLNIQAQLIRYQDCPSTPWKNGGGSTKQLLISPINAELTEFDYRLSIASISSNGSFSLFNGIDRQLVILEGDGVELSIDSHEGEKQINDLGAEERIQGDTDTTEYKRLTPIDSPFCFAGETSITSQLLGSDVIDFNVMTKRGVFKAHTQRLNFDSIFIVEHAAITNNNKSEHHNTADAPIVDLLCCLDTMTWEHNGKVIKIMPYDMLITKPGEDIKLAAAAPSRLLRVTITACKP</sequence>
<reference evidence="1" key="1">
    <citation type="journal article" date="2023" name="Int. J. Syst. Evol. Microbiol.">
        <title>&lt;i&gt;Shewanella septentrionalis&lt;/i&gt; sp. nov. and &lt;i&gt;Shewanella holmiensis&lt;/i&gt; sp. nov., isolated from Baltic Sea water and sediments.</title>
        <authorList>
            <person name="Martin-Rodriguez A.J."/>
            <person name="Thorell K."/>
            <person name="Joffre E."/>
            <person name="Jensie-Markopoulos S."/>
            <person name="Moore E.R.B."/>
            <person name="Sjoling A."/>
        </authorList>
    </citation>
    <scope>NUCLEOTIDE SEQUENCE</scope>
    <source>
        <strain evidence="1">SP1W3</strain>
    </source>
</reference>
<dbReference type="EMBL" id="JAMTCC010000001">
    <property type="protein sequence ID" value="MCT7943823.1"/>
    <property type="molecule type" value="Genomic_DNA"/>
</dbReference>
<dbReference type="PANTHER" id="PTHR37943">
    <property type="entry name" value="PROTEIN VES"/>
    <property type="match status" value="1"/>
</dbReference>
<dbReference type="InterPro" id="IPR011051">
    <property type="entry name" value="RmlC_Cupin_sf"/>
</dbReference>
<dbReference type="Pfam" id="PF05962">
    <property type="entry name" value="HutD"/>
    <property type="match status" value="1"/>
</dbReference>
<dbReference type="Proteomes" id="UP001155604">
    <property type="component" value="Unassembled WGS sequence"/>
</dbReference>
<dbReference type="PANTHER" id="PTHR37943:SF1">
    <property type="entry name" value="PROTEIN VES"/>
    <property type="match status" value="1"/>
</dbReference>
<protein>
    <submittedName>
        <fullName evidence="1">HutD family protein</fullName>
    </submittedName>
</protein>
<evidence type="ECO:0000313" key="1">
    <source>
        <dbReference type="EMBL" id="MCT7943823.1"/>
    </source>
</evidence>
<dbReference type="CDD" id="cd20293">
    <property type="entry name" value="cupin_HutD_N"/>
    <property type="match status" value="1"/>
</dbReference>
<dbReference type="InterPro" id="IPR014710">
    <property type="entry name" value="RmlC-like_jellyroll"/>
</dbReference>
<gene>
    <name evidence="1" type="ORF">NE536_00335</name>
</gene>
<dbReference type="AlphaFoldDB" id="A0A9X2WR56"/>
<dbReference type="RefSeq" id="WP_261271429.1">
    <property type="nucleotide sequence ID" value="NZ_JAMTCC010000001.1"/>
</dbReference>
<dbReference type="SUPFAM" id="SSF51182">
    <property type="entry name" value="RmlC-like cupins"/>
    <property type="match status" value="1"/>
</dbReference>
<dbReference type="Gene3D" id="2.60.120.10">
    <property type="entry name" value="Jelly Rolls"/>
    <property type="match status" value="1"/>
</dbReference>
<name>A0A9X2WR56_9GAMM</name>
<evidence type="ECO:0000313" key="2">
    <source>
        <dbReference type="Proteomes" id="UP001155604"/>
    </source>
</evidence>
<comment type="caution">
    <text evidence="1">The sequence shown here is derived from an EMBL/GenBank/DDBJ whole genome shotgun (WGS) entry which is preliminary data.</text>
</comment>
<dbReference type="InterPro" id="IPR010282">
    <property type="entry name" value="Uncharacterised_HutD/Ves"/>
</dbReference>
<proteinExistence type="predicted"/>
<keyword evidence="2" id="KW-1185">Reference proteome</keyword>